<protein>
    <submittedName>
        <fullName evidence="1">Alkaline phosphatase family protein</fullName>
    </submittedName>
</protein>
<dbReference type="GO" id="GO:0016787">
    <property type="term" value="F:hydrolase activity"/>
    <property type="evidence" value="ECO:0007669"/>
    <property type="project" value="UniProtKB-ARBA"/>
</dbReference>
<dbReference type="PANTHER" id="PTHR10151">
    <property type="entry name" value="ECTONUCLEOTIDE PYROPHOSPHATASE/PHOSPHODIESTERASE"/>
    <property type="match status" value="1"/>
</dbReference>
<dbReference type="CDD" id="cd16018">
    <property type="entry name" value="Enpp"/>
    <property type="match status" value="1"/>
</dbReference>
<comment type="caution">
    <text evidence="1">The sequence shown here is derived from an EMBL/GenBank/DDBJ whole genome shotgun (WGS) entry which is preliminary data.</text>
</comment>
<dbReference type="InterPro" id="IPR002591">
    <property type="entry name" value="Phosphodiest/P_Trfase"/>
</dbReference>
<evidence type="ECO:0000313" key="2">
    <source>
        <dbReference type="Proteomes" id="UP000886886"/>
    </source>
</evidence>
<dbReference type="Gene3D" id="3.40.720.10">
    <property type="entry name" value="Alkaline Phosphatase, subunit A"/>
    <property type="match status" value="1"/>
</dbReference>
<proteinExistence type="predicted"/>
<dbReference type="Pfam" id="PF01663">
    <property type="entry name" value="Phosphodiest"/>
    <property type="match status" value="1"/>
</dbReference>
<name>A0A9D0ZXP0_9FIRM</name>
<dbReference type="EMBL" id="DVFT01000223">
    <property type="protein sequence ID" value="HIQ97907.1"/>
    <property type="molecule type" value="Genomic_DNA"/>
</dbReference>
<dbReference type="SUPFAM" id="SSF53649">
    <property type="entry name" value="Alkaline phosphatase-like"/>
    <property type="match status" value="1"/>
</dbReference>
<accession>A0A9D0ZXP0</accession>
<dbReference type="Proteomes" id="UP000886886">
    <property type="component" value="Unassembled WGS sequence"/>
</dbReference>
<sequence>MKKLIVLSADALASEDLGYLSTLPNYRNYLEGGCRVEKVRSVYPTITYPCHTTMITGVYPDKHKVPGNFEFHPGQTKDLPWLWDCQWNRWQNDIFKSAKRGGYHTAAVFWPVTGNHPAIDDLIDEYWIQDPSDTPRAAYARMGSDERMLKIVEKNMKGKQRLFHPELDQFIVDCACDVIRQCRPDVLFLHPADIDAARHQYGVFNDRVTEAVKKTDDYIGQIMGAVEEIGALEETNLVLTSDHGQMDIKRVFHLNVLLADHGFIKMDDQGRMTDYDAWCLSGGMSALIFLKDPDNREKWEEMYRFLQHLCQEGIYGISQVFTREEAKRLHHLDGEFSFVVETDGFTSFGDSYQRPIVTNLTNEDYRYGQATHGYLPEKGIQPVFVAKGPDFRENVLLKEARLIDEAPTLAKLLGVSLDGADGKPLDELLK</sequence>
<gene>
    <name evidence="1" type="ORF">IAB26_15260</name>
</gene>
<evidence type="ECO:0000313" key="1">
    <source>
        <dbReference type="EMBL" id="HIQ97907.1"/>
    </source>
</evidence>
<organism evidence="1 2">
    <name type="scientific">Candidatus Limivivens merdigallinarum</name>
    <dbReference type="NCBI Taxonomy" id="2840859"/>
    <lineage>
        <taxon>Bacteria</taxon>
        <taxon>Bacillati</taxon>
        <taxon>Bacillota</taxon>
        <taxon>Clostridia</taxon>
        <taxon>Lachnospirales</taxon>
        <taxon>Lachnospiraceae</taxon>
        <taxon>Lachnospiraceae incertae sedis</taxon>
        <taxon>Candidatus Limivivens</taxon>
    </lineage>
</organism>
<reference evidence="1" key="1">
    <citation type="submission" date="2020-10" db="EMBL/GenBank/DDBJ databases">
        <authorList>
            <person name="Gilroy R."/>
        </authorList>
    </citation>
    <scope>NUCLEOTIDE SEQUENCE</scope>
    <source>
        <strain evidence="1">ChiSjej3B21-11622</strain>
    </source>
</reference>
<dbReference type="PANTHER" id="PTHR10151:SF120">
    <property type="entry name" value="BIS(5'-ADENOSYL)-TRIPHOSPHATASE"/>
    <property type="match status" value="1"/>
</dbReference>
<dbReference type="InterPro" id="IPR017850">
    <property type="entry name" value="Alkaline_phosphatase_core_sf"/>
</dbReference>
<reference evidence="1" key="2">
    <citation type="journal article" date="2021" name="PeerJ">
        <title>Extensive microbial diversity within the chicken gut microbiome revealed by metagenomics and culture.</title>
        <authorList>
            <person name="Gilroy R."/>
            <person name="Ravi A."/>
            <person name="Getino M."/>
            <person name="Pursley I."/>
            <person name="Horton D.L."/>
            <person name="Alikhan N.F."/>
            <person name="Baker D."/>
            <person name="Gharbi K."/>
            <person name="Hall N."/>
            <person name="Watson M."/>
            <person name="Adriaenssens E.M."/>
            <person name="Foster-Nyarko E."/>
            <person name="Jarju S."/>
            <person name="Secka A."/>
            <person name="Antonio M."/>
            <person name="Oren A."/>
            <person name="Chaudhuri R.R."/>
            <person name="La Ragione R."/>
            <person name="Hildebrand F."/>
            <person name="Pallen M.J."/>
        </authorList>
    </citation>
    <scope>NUCLEOTIDE SEQUENCE</scope>
    <source>
        <strain evidence="1">ChiSjej3B21-11622</strain>
    </source>
</reference>
<dbReference type="AlphaFoldDB" id="A0A9D0ZXP0"/>